<sequence length="453" mass="49641">MTRTTKSSGKSTNNSIESAKSVGPKVQLGPDSNNPPHLLILPEEISNEARIVSLQNPRFSTDSRYVVCPQLGFYEIKAFTEPKATPRSWLLSQDVAQDGVVGSSEAQWEINKSTEPIGYVTRNANLCVATPIDPLFLVLTVLAPLPTSKNSESPKKLFLSGDDYLEQFSSTSPQFRAFLRTESIKSALEKRMAAVCDTVDAGDETMYRLNEEKLVDEMLRKATRMTTEGLPASVEEKLIRKALDMPILGISREESSLNGDLEVTTQGELGSQTPAADTPDTQITVSSIGTATSSFSEASTAATSLTKESMAPPPDNKLLPLPAIKAPAGVAELLRIRTALFFICSSYVAPHVSDSIKKLLASATTTVDFTPLDAHLAHLAKMRQEVVSMRSIGDFSRKRSMVEDEDSESRAEKKRKKDEEEKRKKAGESRGVKNLKKVNVTGMKKMSDFFKKK</sequence>
<dbReference type="Gene3D" id="2.20.25.530">
    <property type="match status" value="1"/>
</dbReference>
<accession>A0A2J6SCD3</accession>
<dbReference type="GO" id="GO:0006401">
    <property type="term" value="P:RNA catabolic process"/>
    <property type="evidence" value="ECO:0007669"/>
    <property type="project" value="TreeGrafter"/>
</dbReference>
<name>A0A2J6SCD3_HYAVF</name>
<dbReference type="InterPro" id="IPR041195">
    <property type="entry name" value="Rnh202_N"/>
</dbReference>
<dbReference type="CDD" id="cd09270">
    <property type="entry name" value="RNase_H2-B"/>
    <property type="match status" value="1"/>
</dbReference>
<dbReference type="STRING" id="1149755.A0A2J6SCD3"/>
<dbReference type="Gene3D" id="1.10.20.120">
    <property type="match status" value="1"/>
</dbReference>
<feature type="region of interest" description="Disordered" evidence="6">
    <location>
        <begin position="1"/>
        <end position="37"/>
    </location>
</feature>
<evidence type="ECO:0000259" key="8">
    <source>
        <dbReference type="Pfam" id="PF17745"/>
    </source>
</evidence>
<comment type="subcellular location">
    <subcellularLocation>
        <location evidence="1">Nucleus</location>
    </subcellularLocation>
</comment>
<feature type="compositionally biased region" description="Basic and acidic residues" evidence="6">
    <location>
        <begin position="417"/>
        <end position="431"/>
    </location>
</feature>
<reference evidence="9 10" key="1">
    <citation type="submission" date="2016-04" db="EMBL/GenBank/DDBJ databases">
        <title>A degradative enzymes factory behind the ericoid mycorrhizal symbiosis.</title>
        <authorList>
            <consortium name="DOE Joint Genome Institute"/>
            <person name="Martino E."/>
            <person name="Morin E."/>
            <person name="Grelet G."/>
            <person name="Kuo A."/>
            <person name="Kohler A."/>
            <person name="Daghino S."/>
            <person name="Barry K."/>
            <person name="Choi C."/>
            <person name="Cichocki N."/>
            <person name="Clum A."/>
            <person name="Copeland A."/>
            <person name="Hainaut M."/>
            <person name="Haridas S."/>
            <person name="Labutti K."/>
            <person name="Lindquist E."/>
            <person name="Lipzen A."/>
            <person name="Khouja H.-R."/>
            <person name="Murat C."/>
            <person name="Ohm R."/>
            <person name="Olson A."/>
            <person name="Spatafora J."/>
            <person name="Veneault-Fourrey C."/>
            <person name="Henrissat B."/>
            <person name="Grigoriev I."/>
            <person name="Martin F."/>
            <person name="Perotto S."/>
        </authorList>
    </citation>
    <scope>NUCLEOTIDE SEQUENCE [LARGE SCALE GENOMIC DNA]</scope>
    <source>
        <strain evidence="9 10">F</strain>
    </source>
</reference>
<evidence type="ECO:0000256" key="6">
    <source>
        <dbReference type="SAM" id="MobiDB-lite"/>
    </source>
</evidence>
<dbReference type="PANTHER" id="PTHR13383">
    <property type="entry name" value="RIBONUCLEASE H2 SUBUNIT B"/>
    <property type="match status" value="1"/>
</dbReference>
<dbReference type="OrthoDB" id="29098at2759"/>
<organism evidence="9 10">
    <name type="scientific">Hyaloscypha variabilis (strain UAMH 11265 / GT02V1 / F)</name>
    <name type="common">Meliniomyces variabilis</name>
    <dbReference type="NCBI Taxonomy" id="1149755"/>
    <lineage>
        <taxon>Eukaryota</taxon>
        <taxon>Fungi</taxon>
        <taxon>Dikarya</taxon>
        <taxon>Ascomycota</taxon>
        <taxon>Pezizomycotina</taxon>
        <taxon>Leotiomycetes</taxon>
        <taxon>Helotiales</taxon>
        <taxon>Hyaloscyphaceae</taxon>
        <taxon>Hyaloscypha</taxon>
        <taxon>Hyaloscypha variabilis</taxon>
    </lineage>
</organism>
<keyword evidence="3" id="KW-0539">Nucleus</keyword>
<dbReference type="InterPro" id="IPR019024">
    <property type="entry name" value="RNase_H2_suB_wHTH"/>
</dbReference>
<evidence type="ECO:0000259" key="7">
    <source>
        <dbReference type="Pfam" id="PF09468"/>
    </source>
</evidence>
<dbReference type="AlphaFoldDB" id="A0A2J6SCD3"/>
<dbReference type="EMBL" id="KZ613937">
    <property type="protein sequence ID" value="PMD48423.1"/>
    <property type="molecule type" value="Genomic_DNA"/>
</dbReference>
<feature type="region of interest" description="Disordered" evidence="6">
    <location>
        <begin position="397"/>
        <end position="437"/>
    </location>
</feature>
<dbReference type="GO" id="GO:0032299">
    <property type="term" value="C:ribonuclease H2 complex"/>
    <property type="evidence" value="ECO:0007669"/>
    <property type="project" value="InterPro"/>
</dbReference>
<feature type="domain" description="Ribonuclease H2 subunit B wHTH" evidence="7">
    <location>
        <begin position="136"/>
        <end position="356"/>
    </location>
</feature>
<dbReference type="Pfam" id="PF17745">
    <property type="entry name" value="Ydr279_N"/>
    <property type="match status" value="1"/>
</dbReference>
<protein>
    <recommendedName>
        <fullName evidence="2">Ribonuclease H2 subunit B</fullName>
    </recommendedName>
    <alternativeName>
        <fullName evidence="5">Ribonuclease HI subunit B</fullName>
    </alternativeName>
</protein>
<dbReference type="Proteomes" id="UP000235786">
    <property type="component" value="Unassembled WGS sequence"/>
</dbReference>
<evidence type="ECO:0000313" key="10">
    <source>
        <dbReference type="Proteomes" id="UP000235786"/>
    </source>
</evidence>
<proteinExistence type="predicted"/>
<dbReference type="Pfam" id="PF09468">
    <property type="entry name" value="RNase_H2-Ydr279"/>
    <property type="match status" value="1"/>
</dbReference>
<evidence type="ECO:0000256" key="1">
    <source>
        <dbReference type="ARBA" id="ARBA00004123"/>
    </source>
</evidence>
<dbReference type="GO" id="GO:0005654">
    <property type="term" value="C:nucleoplasm"/>
    <property type="evidence" value="ECO:0007669"/>
    <property type="project" value="TreeGrafter"/>
</dbReference>
<evidence type="ECO:0000256" key="3">
    <source>
        <dbReference type="ARBA" id="ARBA00023242"/>
    </source>
</evidence>
<evidence type="ECO:0000313" key="9">
    <source>
        <dbReference type="EMBL" id="PMD48423.1"/>
    </source>
</evidence>
<evidence type="ECO:0000256" key="5">
    <source>
        <dbReference type="ARBA" id="ARBA00033464"/>
    </source>
</evidence>
<feature type="compositionally biased region" description="Low complexity" evidence="6">
    <location>
        <begin position="1"/>
        <end position="15"/>
    </location>
</feature>
<dbReference type="InterPro" id="IPR040456">
    <property type="entry name" value="RNase_H2_suB"/>
</dbReference>
<feature type="domain" description="Rnh202 triple barrel" evidence="8">
    <location>
        <begin position="40"/>
        <end position="133"/>
    </location>
</feature>
<evidence type="ECO:0000256" key="4">
    <source>
        <dbReference type="ARBA" id="ARBA00024778"/>
    </source>
</evidence>
<dbReference type="PANTHER" id="PTHR13383:SF11">
    <property type="entry name" value="RIBONUCLEASE H2 SUBUNIT B"/>
    <property type="match status" value="1"/>
</dbReference>
<evidence type="ECO:0000256" key="2">
    <source>
        <dbReference type="ARBA" id="ARBA00019062"/>
    </source>
</evidence>
<comment type="function">
    <text evidence="4">Non catalytic subunit of RNase H2, an endonuclease that specifically degrades the RNA of RNA:DNA hybrids. Participates in DNA replication, possibly by mediating the removal of lagging-strand Okazaki fragment RNA primers during DNA replication. Mediates the excision of single ribonucleotides from DNA:RNA duplexes.</text>
</comment>
<gene>
    <name evidence="9" type="ORF">L207DRAFT_539679</name>
</gene>
<keyword evidence="10" id="KW-1185">Reference proteome</keyword>